<protein>
    <submittedName>
        <fullName evidence="8">Uncharacterized protein</fullName>
    </submittedName>
</protein>
<keyword evidence="3 7" id="KW-0812">Transmembrane</keyword>
<dbReference type="AlphaFoldDB" id="A0AAV5A5N6"/>
<gene>
    <name evidence="8" type="ORF">Clacol_003183</name>
</gene>
<evidence type="ECO:0000256" key="1">
    <source>
        <dbReference type="ARBA" id="ARBA00004141"/>
    </source>
</evidence>
<dbReference type="GO" id="GO:0005886">
    <property type="term" value="C:plasma membrane"/>
    <property type="evidence" value="ECO:0007669"/>
    <property type="project" value="TreeGrafter"/>
</dbReference>
<evidence type="ECO:0000256" key="2">
    <source>
        <dbReference type="ARBA" id="ARBA00005587"/>
    </source>
</evidence>
<organism evidence="8 9">
    <name type="scientific">Clathrus columnatus</name>
    <dbReference type="NCBI Taxonomy" id="1419009"/>
    <lineage>
        <taxon>Eukaryota</taxon>
        <taxon>Fungi</taxon>
        <taxon>Dikarya</taxon>
        <taxon>Basidiomycota</taxon>
        <taxon>Agaricomycotina</taxon>
        <taxon>Agaricomycetes</taxon>
        <taxon>Phallomycetidae</taxon>
        <taxon>Phallales</taxon>
        <taxon>Clathraceae</taxon>
        <taxon>Clathrus</taxon>
    </lineage>
</organism>
<feature type="region of interest" description="Disordered" evidence="6">
    <location>
        <begin position="1"/>
        <end position="21"/>
    </location>
</feature>
<feature type="transmembrane region" description="Helical" evidence="7">
    <location>
        <begin position="149"/>
        <end position="166"/>
    </location>
</feature>
<evidence type="ECO:0000256" key="3">
    <source>
        <dbReference type="ARBA" id="ARBA00022692"/>
    </source>
</evidence>
<evidence type="ECO:0000256" key="5">
    <source>
        <dbReference type="ARBA" id="ARBA00023136"/>
    </source>
</evidence>
<dbReference type="EMBL" id="BPWL01000003">
    <property type="protein sequence ID" value="GJJ08962.1"/>
    <property type="molecule type" value="Genomic_DNA"/>
</dbReference>
<evidence type="ECO:0000256" key="6">
    <source>
        <dbReference type="SAM" id="MobiDB-lite"/>
    </source>
</evidence>
<sequence length="243" mass="25690">MADVEKGQMATPTAAAPAVNASNGEHPFNHATFDASFARQAAIQGLGIRKIANPGPLGLYAFALTTFVLSLYNVQARHIAHPNVVVGLAVAMGGLSQLLAGQWEFVAGNTFGATAFTSYGAFWISYALILIPGSGIGAAYPSMTEFDNAVGIYLMAWFIITFLFFIASLRTHLAFNLLFGFLFVTFLLLGAGSLTGSSAVTKAGGAFGIVTAMVAFYTGSSILFTREDSGLYLPRGFYHTNNL</sequence>
<comment type="subcellular location">
    <subcellularLocation>
        <location evidence="1">Membrane</location>
        <topology evidence="1">Multi-pass membrane protein</topology>
    </subcellularLocation>
</comment>
<keyword evidence="4 7" id="KW-1133">Transmembrane helix</keyword>
<dbReference type="InterPro" id="IPR051633">
    <property type="entry name" value="AceTr"/>
</dbReference>
<comment type="similarity">
    <text evidence="2">Belongs to the acetate uptake transporter (AceTr) (TC 2.A.96) family.</text>
</comment>
<feature type="transmembrane region" description="Helical" evidence="7">
    <location>
        <begin position="206"/>
        <end position="225"/>
    </location>
</feature>
<evidence type="ECO:0000256" key="7">
    <source>
        <dbReference type="SAM" id="Phobius"/>
    </source>
</evidence>
<accession>A0AAV5A5N6</accession>
<dbReference type="Proteomes" id="UP001050691">
    <property type="component" value="Unassembled WGS sequence"/>
</dbReference>
<evidence type="ECO:0000256" key="4">
    <source>
        <dbReference type="ARBA" id="ARBA00022989"/>
    </source>
</evidence>
<feature type="transmembrane region" description="Helical" evidence="7">
    <location>
        <begin position="121"/>
        <end position="143"/>
    </location>
</feature>
<name>A0AAV5A5N6_9AGAM</name>
<proteinExistence type="inferred from homology"/>
<evidence type="ECO:0000313" key="9">
    <source>
        <dbReference type="Proteomes" id="UP001050691"/>
    </source>
</evidence>
<keyword evidence="9" id="KW-1185">Reference proteome</keyword>
<feature type="transmembrane region" description="Helical" evidence="7">
    <location>
        <begin position="80"/>
        <end position="100"/>
    </location>
</feature>
<feature type="transmembrane region" description="Helical" evidence="7">
    <location>
        <begin position="173"/>
        <end position="194"/>
    </location>
</feature>
<dbReference type="PANTHER" id="PTHR31123">
    <property type="entry name" value="ACCUMULATION OF DYADS PROTEIN 2-RELATED"/>
    <property type="match status" value="1"/>
</dbReference>
<keyword evidence="5 7" id="KW-0472">Membrane</keyword>
<dbReference type="NCBIfam" id="NF038013">
    <property type="entry name" value="AceTr_1"/>
    <property type="match status" value="1"/>
</dbReference>
<comment type="caution">
    <text evidence="8">The sequence shown here is derived from an EMBL/GenBank/DDBJ whole genome shotgun (WGS) entry which is preliminary data.</text>
</comment>
<reference evidence="8" key="1">
    <citation type="submission" date="2021-10" db="EMBL/GenBank/DDBJ databases">
        <title>De novo Genome Assembly of Clathrus columnatus (Basidiomycota, Fungi) Using Illumina and Nanopore Sequence Data.</title>
        <authorList>
            <person name="Ogiso-Tanaka E."/>
            <person name="Itagaki H."/>
            <person name="Hosoya T."/>
            <person name="Hosaka K."/>
        </authorList>
    </citation>
    <scope>NUCLEOTIDE SEQUENCE</scope>
    <source>
        <strain evidence="8">MO-923</strain>
    </source>
</reference>
<dbReference type="Pfam" id="PF01184">
    <property type="entry name" value="Gpr1_Fun34_YaaH"/>
    <property type="match status" value="1"/>
</dbReference>
<dbReference type="InterPro" id="IPR000791">
    <property type="entry name" value="Gpr1/Fun34/SatP-like"/>
</dbReference>
<feature type="transmembrane region" description="Helical" evidence="7">
    <location>
        <begin position="57"/>
        <end position="74"/>
    </location>
</feature>
<dbReference type="PANTHER" id="PTHR31123:SF1">
    <property type="entry name" value="ACCUMULATION OF DYADS PROTEIN 2-RELATED"/>
    <property type="match status" value="1"/>
</dbReference>
<evidence type="ECO:0000313" key="8">
    <source>
        <dbReference type="EMBL" id="GJJ08962.1"/>
    </source>
</evidence>
<dbReference type="GO" id="GO:0015123">
    <property type="term" value="F:acetate transmembrane transporter activity"/>
    <property type="evidence" value="ECO:0007669"/>
    <property type="project" value="TreeGrafter"/>
</dbReference>